<proteinExistence type="predicted"/>
<evidence type="ECO:0000313" key="2">
    <source>
        <dbReference type="Proteomes" id="UP000243488"/>
    </source>
</evidence>
<evidence type="ECO:0000313" key="1">
    <source>
        <dbReference type="EMBL" id="AQZ95470.1"/>
    </source>
</evidence>
<sequence>MSGFIGQANTEPFILSNDGFFPDIDAEALRASVRLNGDVSDLRLETSIINAMLSTNRELASRKANWQAAGHDTLAEVDPSEIGGKNGLEQIYTRAIQALVAAELAERYRSFDATNSATRQADDLRPTADDYRRDHRHAVRDLLGIAHATVELI</sequence>
<name>A0A1V0B6F1_9GAMM</name>
<dbReference type="Proteomes" id="UP000243488">
    <property type="component" value="Chromosome"/>
</dbReference>
<dbReference type="STRING" id="1931241.BVH74_12235"/>
<protein>
    <submittedName>
        <fullName evidence="1">Head completion/stabilization protein</fullName>
    </submittedName>
</protein>
<keyword evidence="2" id="KW-1185">Reference proteome</keyword>
<dbReference type="KEGG" id="ppha:BVH74_12235"/>
<dbReference type="AlphaFoldDB" id="A0A1V0B6F1"/>
<dbReference type="RefSeq" id="WP_080050338.1">
    <property type="nucleotide sequence ID" value="NZ_CP020100.1"/>
</dbReference>
<dbReference type="Pfam" id="PF05926">
    <property type="entry name" value="Phage_GPL"/>
    <property type="match status" value="1"/>
</dbReference>
<accession>A0A1V0B6F1</accession>
<gene>
    <name evidence="1" type="ORF">BVH74_12235</name>
</gene>
<reference evidence="1 2" key="1">
    <citation type="submission" date="2017-03" db="EMBL/GenBank/DDBJ databases">
        <title>Complete genome sequence of the novel DNRA strain Pseudomonas sp. S-6-2 isolated from Chinese polluted river sediment. Journal of Biotechnology.</title>
        <authorList>
            <person name="Li J."/>
            <person name="Xiang F."/>
            <person name="Wang L."/>
            <person name="Xi L."/>
            <person name="Liu J."/>
        </authorList>
    </citation>
    <scope>NUCLEOTIDE SEQUENCE [LARGE SCALE GENOMIC DNA]</scope>
    <source>
        <strain evidence="1 2">S-6-2</strain>
    </source>
</reference>
<organism evidence="1 2">
    <name type="scientific">Halopseudomonas phragmitis</name>
    <dbReference type="NCBI Taxonomy" id="1931241"/>
    <lineage>
        <taxon>Bacteria</taxon>
        <taxon>Pseudomonadati</taxon>
        <taxon>Pseudomonadota</taxon>
        <taxon>Gammaproteobacteria</taxon>
        <taxon>Pseudomonadales</taxon>
        <taxon>Pseudomonadaceae</taxon>
        <taxon>Halopseudomonas</taxon>
    </lineage>
</organism>
<dbReference type="InterPro" id="IPR009225">
    <property type="entry name" value="Phage_head_completion_GpL"/>
</dbReference>
<dbReference type="EMBL" id="CP020100">
    <property type="protein sequence ID" value="AQZ95470.1"/>
    <property type="molecule type" value="Genomic_DNA"/>
</dbReference>